<dbReference type="PANTHER" id="PTHR31528">
    <property type="entry name" value="4-AMINO-5-HYDROXYMETHYL-2-METHYLPYRIMIDINE PHOSPHATE SYNTHASE THI11-RELATED"/>
    <property type="match status" value="1"/>
</dbReference>
<comment type="similarity">
    <text evidence="3">Belongs to the NMT1/THI5 family.</text>
</comment>
<comment type="caution">
    <text evidence="13">The sequence shown here is derived from an EMBL/GenBank/DDBJ whole genome shotgun (WGS) entry which is preliminary data.</text>
</comment>
<dbReference type="SUPFAM" id="SSF53850">
    <property type="entry name" value="Periplasmic binding protein-like II"/>
    <property type="match status" value="1"/>
</dbReference>
<keyword evidence="8" id="KW-0784">Thiamine biosynthesis</keyword>
<dbReference type="InterPro" id="IPR015168">
    <property type="entry name" value="SsuA/THI5"/>
</dbReference>
<dbReference type="Proteomes" id="UP001151234">
    <property type="component" value="Unassembled WGS sequence"/>
</dbReference>
<keyword evidence="14" id="KW-1185">Reference proteome</keyword>
<evidence type="ECO:0000256" key="4">
    <source>
        <dbReference type="ARBA" id="ARBA00011738"/>
    </source>
</evidence>
<evidence type="ECO:0000256" key="5">
    <source>
        <dbReference type="ARBA" id="ARBA00022679"/>
    </source>
</evidence>
<evidence type="ECO:0000256" key="2">
    <source>
        <dbReference type="ARBA" id="ARBA00004948"/>
    </source>
</evidence>
<evidence type="ECO:0000313" key="13">
    <source>
        <dbReference type="EMBL" id="MDA5397951.1"/>
    </source>
</evidence>
<organism evidence="13 14">
    <name type="scientific">Hoeflea prorocentri</name>
    <dbReference type="NCBI Taxonomy" id="1922333"/>
    <lineage>
        <taxon>Bacteria</taxon>
        <taxon>Pseudomonadati</taxon>
        <taxon>Pseudomonadota</taxon>
        <taxon>Alphaproteobacteria</taxon>
        <taxon>Hyphomicrobiales</taxon>
        <taxon>Rhizobiaceae</taxon>
        <taxon>Hoeflea</taxon>
    </lineage>
</organism>
<keyword evidence="6" id="KW-0479">Metal-binding</keyword>
<evidence type="ECO:0000256" key="8">
    <source>
        <dbReference type="ARBA" id="ARBA00022977"/>
    </source>
</evidence>
<comment type="subunit">
    <text evidence="4">Homodimer.</text>
</comment>
<comment type="catalytic activity">
    <reaction evidence="11">
        <text>N(6)-(pyridoxal phosphate)-L-lysyl-[4-amino-5-hydroxymethyl-2-methylpyrimidine phosphate synthase] + L-histidyl-[4-amino-5-hydroxymethyl-2-methylpyrimidine phosphate synthase] + 2 Fe(3+) + 4 H2O = L-lysyl-[4-amino-5-hydroxymethyl-2-methylpyrimidine phosphate synthase] + (2S)-2-amino-5-hydroxy-4-oxopentanoyl-[4-amino-5-hydroxymethyl-2-methylpyrimidine phosphate synthase] + 4-amino-2-methyl-5-(phosphooxymethyl)pyrimidine + 3-oxopropanoate + 2 Fe(2+) + 2 H(+)</text>
        <dbReference type="Rhea" id="RHEA:65756"/>
        <dbReference type="Rhea" id="RHEA-COMP:16892"/>
        <dbReference type="Rhea" id="RHEA-COMP:16893"/>
        <dbReference type="Rhea" id="RHEA-COMP:16894"/>
        <dbReference type="Rhea" id="RHEA-COMP:16895"/>
        <dbReference type="ChEBI" id="CHEBI:15377"/>
        <dbReference type="ChEBI" id="CHEBI:15378"/>
        <dbReference type="ChEBI" id="CHEBI:29033"/>
        <dbReference type="ChEBI" id="CHEBI:29034"/>
        <dbReference type="ChEBI" id="CHEBI:29969"/>
        <dbReference type="ChEBI" id="CHEBI:29979"/>
        <dbReference type="ChEBI" id="CHEBI:33190"/>
        <dbReference type="ChEBI" id="CHEBI:58354"/>
        <dbReference type="ChEBI" id="CHEBI:143915"/>
        <dbReference type="ChEBI" id="CHEBI:157692"/>
    </reaction>
    <physiologicalReaction direction="left-to-right" evidence="11">
        <dbReference type="Rhea" id="RHEA:65757"/>
    </physiologicalReaction>
</comment>
<evidence type="ECO:0000256" key="7">
    <source>
        <dbReference type="ARBA" id="ARBA00022898"/>
    </source>
</evidence>
<evidence type="ECO:0000256" key="11">
    <source>
        <dbReference type="ARBA" id="ARBA00048179"/>
    </source>
</evidence>
<sequence>MVSINKAAAADEFKVTMQLGWLASNGILGEVAADKLGYYKDEGLSLEIVPGGPNIDGVASVASGRANLGSISSSPSLMLARAAGIPIKCVAAGYQQHPFTYFSLTDNPVKTPKDLIGKKVATQGTARILLRALLAQNDISEDDVEVLTSGSDMAVLMTGQADVVTGWTTNVNALSVLGDKRVDLSLWDAGIQLYANPYYVTDETLAEHKDKVEAMIRVSAKGWGWVHENQEQACEFLVERYPNLDLESELKAVPLVDGYSFNAVTAKGGWGTMTRENWQAQIDAYAALDQFDGDPPKVDDMMTLSILEATAADRPKYG</sequence>
<feature type="domain" description="SsuA/THI5-like" evidence="12">
    <location>
        <begin position="28"/>
        <end position="233"/>
    </location>
</feature>
<dbReference type="GO" id="GO:0009228">
    <property type="term" value="P:thiamine biosynthetic process"/>
    <property type="evidence" value="ECO:0007669"/>
    <property type="project" value="UniProtKB-KW"/>
</dbReference>
<accession>A0A9X3UJW0</accession>
<evidence type="ECO:0000256" key="6">
    <source>
        <dbReference type="ARBA" id="ARBA00022723"/>
    </source>
</evidence>
<evidence type="ECO:0000256" key="3">
    <source>
        <dbReference type="ARBA" id="ARBA00009406"/>
    </source>
</evidence>
<keyword evidence="9" id="KW-0408">Iron</keyword>
<dbReference type="AlphaFoldDB" id="A0A9X3UJW0"/>
<dbReference type="GO" id="GO:0016740">
    <property type="term" value="F:transferase activity"/>
    <property type="evidence" value="ECO:0007669"/>
    <property type="project" value="UniProtKB-KW"/>
</dbReference>
<protein>
    <recommendedName>
        <fullName evidence="10">Thiamine pyrimidine synthase</fullName>
    </recommendedName>
</protein>
<name>A0A9X3UJW0_9HYPH</name>
<dbReference type="EMBL" id="JAPJZI010000001">
    <property type="protein sequence ID" value="MDA5397951.1"/>
    <property type="molecule type" value="Genomic_DNA"/>
</dbReference>
<evidence type="ECO:0000259" key="12">
    <source>
        <dbReference type="Pfam" id="PF09084"/>
    </source>
</evidence>
<proteinExistence type="inferred from homology"/>
<dbReference type="Pfam" id="PF09084">
    <property type="entry name" value="NMT1"/>
    <property type="match status" value="1"/>
</dbReference>
<comment type="pathway">
    <text evidence="2">Cofactor biosynthesis; thiamine diphosphate biosynthesis.</text>
</comment>
<dbReference type="PANTHER" id="PTHR31528:SF1">
    <property type="entry name" value="4-AMINO-5-HYDROXYMETHYL-2-METHYLPYRIMIDINE PHOSPHATE SYNTHASE THI11-RELATED"/>
    <property type="match status" value="1"/>
</dbReference>
<dbReference type="Gene3D" id="3.40.190.10">
    <property type="entry name" value="Periplasmic binding protein-like II"/>
    <property type="match status" value="2"/>
</dbReference>
<evidence type="ECO:0000256" key="10">
    <source>
        <dbReference type="ARBA" id="ARBA00033171"/>
    </source>
</evidence>
<evidence type="ECO:0000256" key="1">
    <source>
        <dbReference type="ARBA" id="ARBA00003469"/>
    </source>
</evidence>
<keyword evidence="5" id="KW-0808">Transferase</keyword>
<reference evidence="13" key="1">
    <citation type="submission" date="2022-11" db="EMBL/GenBank/DDBJ databases">
        <title>Draft genome sequence of Hoeflea poritis E7-10 and Hoeflea prorocentri PM5-8, separated from scleractinian coral Porites lutea and marine dinoflagellate.</title>
        <authorList>
            <person name="Zhang G."/>
            <person name="Wei Q."/>
            <person name="Cai L."/>
        </authorList>
    </citation>
    <scope>NUCLEOTIDE SEQUENCE</scope>
    <source>
        <strain evidence="13">PM5-8</strain>
    </source>
</reference>
<dbReference type="InterPro" id="IPR027939">
    <property type="entry name" value="NMT1/THI5"/>
</dbReference>
<dbReference type="GO" id="GO:0046872">
    <property type="term" value="F:metal ion binding"/>
    <property type="evidence" value="ECO:0007669"/>
    <property type="project" value="UniProtKB-KW"/>
</dbReference>
<keyword evidence="7" id="KW-0663">Pyridoxal phosphate</keyword>
<evidence type="ECO:0000313" key="14">
    <source>
        <dbReference type="Proteomes" id="UP001151234"/>
    </source>
</evidence>
<comment type="function">
    <text evidence="1">Responsible for the formation of the pyrimidine heterocycle in the thiamine biosynthesis pathway. Catalyzes the formation of hydroxymethylpyrimidine phosphate (HMP-P) from histidine and pyridoxal phosphate (PLP). The protein uses PLP and the active site histidine to form HMP-P, generating an inactive enzyme. The enzyme can only undergo a single turnover, which suggests it is a suicide enzyme.</text>
</comment>
<gene>
    <name evidence="13" type="ORF">OQ273_05125</name>
</gene>
<evidence type="ECO:0000256" key="9">
    <source>
        <dbReference type="ARBA" id="ARBA00023004"/>
    </source>
</evidence>